<accession>A0A919XJD7</accession>
<comment type="caution">
    <text evidence="1">The sequence shown here is derived from an EMBL/GenBank/DDBJ whole genome shotgun (WGS) entry which is preliminary data.</text>
</comment>
<proteinExistence type="predicted"/>
<evidence type="ECO:0000313" key="2">
    <source>
        <dbReference type="Proteomes" id="UP000679779"/>
    </source>
</evidence>
<dbReference type="AlphaFoldDB" id="A0A919XJD7"/>
<protein>
    <recommendedName>
        <fullName evidence="3">YheC/YheD family protein</fullName>
    </recommendedName>
</protein>
<name>A0A919XJD7_9BACL</name>
<organism evidence="1 2">
    <name type="scientific">Paenibacillus albilobatus</name>
    <dbReference type="NCBI Taxonomy" id="2716884"/>
    <lineage>
        <taxon>Bacteria</taxon>
        <taxon>Bacillati</taxon>
        <taxon>Bacillota</taxon>
        <taxon>Bacilli</taxon>
        <taxon>Bacillales</taxon>
        <taxon>Paenibacillaceae</taxon>
        <taxon>Paenibacillus</taxon>
    </lineage>
</organism>
<dbReference type="RefSeq" id="WP_160043846.1">
    <property type="nucleotide sequence ID" value="NZ_BORQ01000007.1"/>
</dbReference>
<evidence type="ECO:0008006" key="3">
    <source>
        <dbReference type="Google" id="ProtNLM"/>
    </source>
</evidence>
<gene>
    <name evidence="1" type="ORF">J2TS6_49400</name>
</gene>
<dbReference type="Pfam" id="PF14398">
    <property type="entry name" value="ATPgrasp_YheCD"/>
    <property type="match status" value="1"/>
</dbReference>
<dbReference type="SUPFAM" id="SSF56059">
    <property type="entry name" value="Glutathione synthetase ATP-binding domain-like"/>
    <property type="match status" value="1"/>
</dbReference>
<dbReference type="Gene3D" id="3.30.470.20">
    <property type="entry name" value="ATP-grasp fold, B domain"/>
    <property type="match status" value="1"/>
</dbReference>
<dbReference type="EMBL" id="BORQ01000007">
    <property type="protein sequence ID" value="GIO33799.1"/>
    <property type="molecule type" value="Genomic_DNA"/>
</dbReference>
<keyword evidence="2" id="KW-1185">Reference proteome</keyword>
<dbReference type="InterPro" id="IPR026838">
    <property type="entry name" value="YheC/D"/>
</dbReference>
<sequence length="360" mass="40902">MWFSYVGILLNAAMHRGIPQGRTGQESLSNYEEAARIYGLIPCYVQLQDLDLDSGQCSAYVLKGHAWTLERMPIPRVIHNRAIYMDVGSRHKIERLLSQGYLIFNAFNRYGKDEIHQLLKQDPLLATHLPKTQIAAPLSIADMMRHYNDLVMKPCTGSVGRGIWRLRRTGTAWKLTYSPSGRYYGWKTVTLRQNKLPQALRNRVGRVPYLVQERIALAEYKDRPYDLRVTVQRGISGQWEITGIYAKAAPSRTFVSNMAQGGKAFPAETVLGESLPRLSPEAILSEVRHLALRIAEKLGQHLPMAADFGLDIGLAKTGKPYFIECNGRDQRYGFRKAGLNEIWKETYRKPMAYARFLLGS</sequence>
<reference evidence="1" key="1">
    <citation type="submission" date="2021-03" db="EMBL/GenBank/DDBJ databases">
        <title>Antimicrobial resistance genes in bacteria isolated from Japanese honey, and their potential for conferring macrolide and lincosamide resistance in the American foulbrood pathogen Paenibacillus larvae.</title>
        <authorList>
            <person name="Okamoto M."/>
            <person name="Kumagai M."/>
            <person name="Kanamori H."/>
            <person name="Takamatsu D."/>
        </authorList>
    </citation>
    <scope>NUCLEOTIDE SEQUENCE</scope>
    <source>
        <strain evidence="1">J2TS6</strain>
    </source>
</reference>
<evidence type="ECO:0000313" key="1">
    <source>
        <dbReference type="EMBL" id="GIO33799.1"/>
    </source>
</evidence>
<dbReference type="Proteomes" id="UP000679779">
    <property type="component" value="Unassembled WGS sequence"/>
</dbReference>